<evidence type="ECO:0000256" key="1">
    <source>
        <dbReference type="SAM" id="MobiDB-lite"/>
    </source>
</evidence>
<keyword evidence="3" id="KW-1185">Reference proteome</keyword>
<feature type="region of interest" description="Disordered" evidence="1">
    <location>
        <begin position="81"/>
        <end position="141"/>
    </location>
</feature>
<dbReference type="AlphaFoldDB" id="A0A7J7IDF2"/>
<evidence type="ECO:0000313" key="3">
    <source>
        <dbReference type="Proteomes" id="UP000530660"/>
    </source>
</evidence>
<organism evidence="2 3">
    <name type="scientific">Cyanidiococcus yangmingshanensis</name>
    <dbReference type="NCBI Taxonomy" id="2690220"/>
    <lineage>
        <taxon>Eukaryota</taxon>
        <taxon>Rhodophyta</taxon>
        <taxon>Bangiophyceae</taxon>
        <taxon>Cyanidiales</taxon>
        <taxon>Cyanidiaceae</taxon>
        <taxon>Cyanidiococcus</taxon>
    </lineage>
</organism>
<dbReference type="EMBL" id="VWRR01000018">
    <property type="protein sequence ID" value="KAF6000760.1"/>
    <property type="molecule type" value="Genomic_DNA"/>
</dbReference>
<evidence type="ECO:0000313" key="2">
    <source>
        <dbReference type="EMBL" id="KAF6000760.1"/>
    </source>
</evidence>
<sequence>MDLWMRSKQGKYDLSQIDADECTQRGTPVRTRGRLAFGSVPSVLFTTVIAASMKRESSVVRRRVFGRRWFRCNGVQGHKNLGLGWRRAGSRPKSRSRGWLLTGTASKPDQEPDESDDDLDENESEGPERTPTRKPQHQVPESVIDWNQEWKAFVRDGKIDWSQLPRERPAPTVWRRRAAQVRQFWLQSRAKVPPWSVLSRDWRFWLVLLLTLSVLSSAWTYSELTNPHTIPPGMRAILEGTLDWSVLA</sequence>
<name>A0A7J7IDF2_9RHOD</name>
<reference evidence="2 3" key="1">
    <citation type="journal article" date="2020" name="J. Phycol.">
        <title>Comparative genome analysis reveals Cyanidiococcus gen. nov., a new extremophilic red algal genus sister to Cyanidioschyzon (Cyanidioschyzonaceae, Rhodophyta).</title>
        <authorList>
            <person name="Liu S.-L."/>
            <person name="Chiang Y.-R."/>
            <person name="Yoon H.S."/>
            <person name="Fu H.-Y."/>
        </authorList>
    </citation>
    <scope>NUCLEOTIDE SEQUENCE [LARGE SCALE GENOMIC DNA]</scope>
    <source>
        <strain evidence="2 3">THAL066</strain>
    </source>
</reference>
<proteinExistence type="predicted"/>
<feature type="compositionally biased region" description="Acidic residues" evidence="1">
    <location>
        <begin position="111"/>
        <end position="125"/>
    </location>
</feature>
<accession>A0A7J7IDF2</accession>
<gene>
    <name evidence="2" type="ORF">F1559_003115</name>
</gene>
<comment type="caution">
    <text evidence="2">The sequence shown here is derived from an EMBL/GenBank/DDBJ whole genome shotgun (WGS) entry which is preliminary data.</text>
</comment>
<protein>
    <submittedName>
        <fullName evidence="2">Uncharacterized protein</fullName>
    </submittedName>
</protein>
<dbReference type="Proteomes" id="UP000530660">
    <property type="component" value="Unassembled WGS sequence"/>
</dbReference>